<feature type="domain" description="Urease accessory protein UreH-like transmembrane" evidence="2">
    <location>
        <begin position="10"/>
        <end position="218"/>
    </location>
</feature>
<name>A0AA41R6A0_9BACT</name>
<feature type="transmembrane region" description="Helical" evidence="1">
    <location>
        <begin position="205"/>
        <end position="225"/>
    </location>
</feature>
<feature type="transmembrane region" description="Helical" evidence="1">
    <location>
        <begin position="12"/>
        <end position="32"/>
    </location>
</feature>
<keyword evidence="1" id="KW-1133">Transmembrane helix</keyword>
<feature type="transmembrane region" description="Helical" evidence="1">
    <location>
        <begin position="139"/>
        <end position="160"/>
    </location>
</feature>
<dbReference type="Proteomes" id="UP001165427">
    <property type="component" value="Unassembled WGS sequence"/>
</dbReference>
<comment type="caution">
    <text evidence="3">The sequence shown here is derived from an EMBL/GenBank/DDBJ whole genome shotgun (WGS) entry which is preliminary data.</text>
</comment>
<dbReference type="AlphaFoldDB" id="A0AA41R6A0"/>
<dbReference type="RefSeq" id="WP_246912672.1">
    <property type="nucleotide sequence ID" value="NZ_JALJRB010000022.1"/>
</dbReference>
<dbReference type="InterPro" id="IPR039447">
    <property type="entry name" value="UreH-like_TM_dom"/>
</dbReference>
<evidence type="ECO:0000313" key="3">
    <source>
        <dbReference type="EMBL" id="MCJ8502233.1"/>
    </source>
</evidence>
<keyword evidence="4" id="KW-1185">Reference proteome</keyword>
<gene>
    <name evidence="3" type="ORF">MRX98_16735</name>
</gene>
<reference evidence="3" key="1">
    <citation type="submission" date="2022-04" db="EMBL/GenBank/DDBJ databases">
        <title>Desulfatitalea alkaliphila sp. nov., a novel anaerobic sulfate-reducing bacterium isolated from terrestrial mud volcano, Taman Peninsula, Russia.</title>
        <authorList>
            <person name="Khomyakova M.A."/>
            <person name="Merkel A.Y."/>
            <person name="Slobodkin A.I."/>
        </authorList>
    </citation>
    <scope>NUCLEOTIDE SEQUENCE</scope>
    <source>
        <strain evidence="3">M08but</strain>
    </source>
</reference>
<dbReference type="PANTHER" id="PTHR42208:SF1">
    <property type="entry name" value="HEAVY METAL TRANSPORTER"/>
    <property type="match status" value="1"/>
</dbReference>
<protein>
    <submittedName>
        <fullName evidence="3">Sulfite exporter TauE/SafE family protein</fullName>
    </submittedName>
</protein>
<dbReference type="PANTHER" id="PTHR42208">
    <property type="entry name" value="HEAVY METAL TRANSPORTER-RELATED"/>
    <property type="match status" value="1"/>
</dbReference>
<proteinExistence type="predicted"/>
<keyword evidence="1" id="KW-0472">Membrane</keyword>
<organism evidence="3 4">
    <name type="scientific">Desulfatitalea alkaliphila</name>
    <dbReference type="NCBI Taxonomy" id="2929485"/>
    <lineage>
        <taxon>Bacteria</taxon>
        <taxon>Pseudomonadati</taxon>
        <taxon>Thermodesulfobacteriota</taxon>
        <taxon>Desulfobacteria</taxon>
        <taxon>Desulfobacterales</taxon>
        <taxon>Desulfosarcinaceae</taxon>
        <taxon>Desulfatitalea</taxon>
    </lineage>
</organism>
<dbReference type="EMBL" id="JALJRB010000022">
    <property type="protein sequence ID" value="MCJ8502233.1"/>
    <property type="molecule type" value="Genomic_DNA"/>
</dbReference>
<feature type="transmembrane region" description="Helical" evidence="1">
    <location>
        <begin position="53"/>
        <end position="75"/>
    </location>
</feature>
<sequence>MTTSVDVAALLMLGLVGTGHCIGMCGPLVIALPGRTGRFTPHLAYHAGRLCTYGLIGALMGAAGGGLIRIAAAVGGDPLLWIGRVQIGLGSLAGLFLLFFGLARMGLIAEPRWMAIAMPAKLPGWRRLMSRPAERRGHLSFFLSGLLLGALPCGLSYAAFAKALSGAQAATGAAMAVIFGLGTLPGLLALGAGAGVLLNRFRRQADLLAGLIMIGMGASLLVQALTAI</sequence>
<feature type="transmembrane region" description="Helical" evidence="1">
    <location>
        <begin position="172"/>
        <end position="198"/>
    </location>
</feature>
<evidence type="ECO:0000256" key="1">
    <source>
        <dbReference type="SAM" id="Phobius"/>
    </source>
</evidence>
<dbReference type="Pfam" id="PF13386">
    <property type="entry name" value="DsbD_2"/>
    <property type="match status" value="1"/>
</dbReference>
<evidence type="ECO:0000259" key="2">
    <source>
        <dbReference type="Pfam" id="PF13386"/>
    </source>
</evidence>
<feature type="transmembrane region" description="Helical" evidence="1">
    <location>
        <begin position="81"/>
        <end position="103"/>
    </location>
</feature>
<evidence type="ECO:0000313" key="4">
    <source>
        <dbReference type="Proteomes" id="UP001165427"/>
    </source>
</evidence>
<keyword evidence="1" id="KW-0812">Transmembrane</keyword>
<accession>A0AA41R6A0</accession>